<protein>
    <submittedName>
        <fullName evidence="1">Uncharacterized protein</fullName>
    </submittedName>
</protein>
<evidence type="ECO:0000313" key="1">
    <source>
        <dbReference type="EMBL" id="GBP76052.1"/>
    </source>
</evidence>
<sequence length="164" mass="18201">MTALRECELAAASAATARLRVINDRGSRNSLFPQENTHCGPLPGGAGAPARARHINIFYQSGTERCLCPYACTARRPVAGALLPLPPPSYAVPRRIQVTGRNATSWMWFHYCLTLKIEIQYRMEVKLAWVNTRGGHGRARTAKVTADVNGRHQFTVILQLKLFD</sequence>
<proteinExistence type="predicted"/>
<keyword evidence="2" id="KW-1185">Reference proteome</keyword>
<evidence type="ECO:0000313" key="2">
    <source>
        <dbReference type="Proteomes" id="UP000299102"/>
    </source>
</evidence>
<comment type="caution">
    <text evidence="1">The sequence shown here is derived from an EMBL/GenBank/DDBJ whole genome shotgun (WGS) entry which is preliminary data.</text>
</comment>
<dbReference type="Proteomes" id="UP000299102">
    <property type="component" value="Unassembled WGS sequence"/>
</dbReference>
<name>A0A4C1YMD1_EUMVA</name>
<organism evidence="1 2">
    <name type="scientific">Eumeta variegata</name>
    <name type="common">Bagworm moth</name>
    <name type="synonym">Eumeta japonica</name>
    <dbReference type="NCBI Taxonomy" id="151549"/>
    <lineage>
        <taxon>Eukaryota</taxon>
        <taxon>Metazoa</taxon>
        <taxon>Ecdysozoa</taxon>
        <taxon>Arthropoda</taxon>
        <taxon>Hexapoda</taxon>
        <taxon>Insecta</taxon>
        <taxon>Pterygota</taxon>
        <taxon>Neoptera</taxon>
        <taxon>Endopterygota</taxon>
        <taxon>Lepidoptera</taxon>
        <taxon>Glossata</taxon>
        <taxon>Ditrysia</taxon>
        <taxon>Tineoidea</taxon>
        <taxon>Psychidae</taxon>
        <taxon>Oiketicinae</taxon>
        <taxon>Eumeta</taxon>
    </lineage>
</organism>
<gene>
    <name evidence="1" type="ORF">EVAR_44834_1</name>
</gene>
<reference evidence="1 2" key="1">
    <citation type="journal article" date="2019" name="Commun. Biol.">
        <title>The bagworm genome reveals a unique fibroin gene that provides high tensile strength.</title>
        <authorList>
            <person name="Kono N."/>
            <person name="Nakamura H."/>
            <person name="Ohtoshi R."/>
            <person name="Tomita M."/>
            <person name="Numata K."/>
            <person name="Arakawa K."/>
        </authorList>
    </citation>
    <scope>NUCLEOTIDE SEQUENCE [LARGE SCALE GENOMIC DNA]</scope>
</reference>
<dbReference type="EMBL" id="BGZK01001274">
    <property type="protein sequence ID" value="GBP76052.1"/>
    <property type="molecule type" value="Genomic_DNA"/>
</dbReference>
<dbReference type="AlphaFoldDB" id="A0A4C1YMD1"/>
<accession>A0A4C1YMD1</accession>